<sequence length="117" mass="12744">MFPLSRRIRRMRWGRLTVTRGLRRVGADSKSVDEAAVKDIGTMVAWRENELWKGLKGVSCSSVLGCEVSPIEPAPVVLNAESTSNWVSVPITDGVELLNGSAAEGSTTEILFRNGNK</sequence>
<organism evidence="1 2">
    <name type="scientific">Hibiscus sabdariffa</name>
    <name type="common">roselle</name>
    <dbReference type="NCBI Taxonomy" id="183260"/>
    <lineage>
        <taxon>Eukaryota</taxon>
        <taxon>Viridiplantae</taxon>
        <taxon>Streptophyta</taxon>
        <taxon>Embryophyta</taxon>
        <taxon>Tracheophyta</taxon>
        <taxon>Spermatophyta</taxon>
        <taxon>Magnoliopsida</taxon>
        <taxon>eudicotyledons</taxon>
        <taxon>Gunneridae</taxon>
        <taxon>Pentapetalae</taxon>
        <taxon>rosids</taxon>
        <taxon>malvids</taxon>
        <taxon>Malvales</taxon>
        <taxon>Malvaceae</taxon>
        <taxon>Malvoideae</taxon>
        <taxon>Hibiscus</taxon>
    </lineage>
</organism>
<dbReference type="EMBL" id="JBBPBN010000019">
    <property type="protein sequence ID" value="KAK9017677.1"/>
    <property type="molecule type" value="Genomic_DNA"/>
</dbReference>
<accession>A0ABR2RYB1</accession>
<reference evidence="1 2" key="1">
    <citation type="journal article" date="2024" name="G3 (Bethesda)">
        <title>Genome assembly of Hibiscus sabdariffa L. provides insights into metabolisms of medicinal natural products.</title>
        <authorList>
            <person name="Kim T."/>
        </authorList>
    </citation>
    <scope>NUCLEOTIDE SEQUENCE [LARGE SCALE GENOMIC DNA]</scope>
    <source>
        <strain evidence="1">TK-2024</strain>
        <tissue evidence="1">Old leaves</tissue>
    </source>
</reference>
<evidence type="ECO:0000313" key="2">
    <source>
        <dbReference type="Proteomes" id="UP001396334"/>
    </source>
</evidence>
<name>A0ABR2RYB1_9ROSI</name>
<gene>
    <name evidence="1" type="ORF">V6N11_000685</name>
</gene>
<dbReference type="Proteomes" id="UP001396334">
    <property type="component" value="Unassembled WGS sequence"/>
</dbReference>
<keyword evidence="2" id="KW-1185">Reference proteome</keyword>
<evidence type="ECO:0000313" key="1">
    <source>
        <dbReference type="EMBL" id="KAK9017677.1"/>
    </source>
</evidence>
<comment type="caution">
    <text evidence="1">The sequence shown here is derived from an EMBL/GenBank/DDBJ whole genome shotgun (WGS) entry which is preliminary data.</text>
</comment>
<proteinExistence type="predicted"/>
<protein>
    <submittedName>
        <fullName evidence="1">Uncharacterized protein</fullName>
    </submittedName>
</protein>